<dbReference type="PANTHER" id="PTHR30616">
    <property type="entry name" value="UNCHARACTERIZED PROTEIN YFIH"/>
    <property type="match status" value="1"/>
</dbReference>
<proteinExistence type="inferred from homology"/>
<sequence length="245" mass="26511">MASTTTDSVLISPAWAAPSSVIAYCSTRLGGVSQGAYASLNVGLHVNDNPVSVLQNRARLPGQQKLHWLNQVHGNNVVTLPSGNIDADASISCHRAHWCAVMTADCVPVLLCNMEGTEVAAVHAGWQGLDKKVIAKTIASMQSPASELMAWIGPAICQRHYQVDERVASRFMDYEAAVVNDSEIDKWRIDLPHIAAMQLNDANVTNITDAGLCTYSEEKRFFSHRRATHQGMSATGRMVSVIGIV</sequence>
<keyword evidence="12" id="KW-1185">Reference proteome</keyword>
<dbReference type="GO" id="GO:0017061">
    <property type="term" value="F:S-methyl-5-thioadenosine phosphorylase activity"/>
    <property type="evidence" value="ECO:0007669"/>
    <property type="project" value="UniProtKB-EC"/>
</dbReference>
<evidence type="ECO:0000313" key="12">
    <source>
        <dbReference type="Proteomes" id="UP000304912"/>
    </source>
</evidence>
<evidence type="ECO:0000256" key="7">
    <source>
        <dbReference type="ARBA" id="ARBA00047989"/>
    </source>
</evidence>
<keyword evidence="6" id="KW-0862">Zinc</keyword>
<reference evidence="11 12" key="1">
    <citation type="submission" date="2019-04" db="EMBL/GenBank/DDBJ databases">
        <title>Salinimonas iocasae sp. nov., a halophilic bacterium isolated from the outer tube casing of tubeworms in Okinawa Trough.</title>
        <authorList>
            <person name="Zhang H."/>
            <person name="Wang H."/>
            <person name="Li C."/>
        </authorList>
    </citation>
    <scope>NUCLEOTIDE SEQUENCE [LARGE SCALE GENOMIC DNA]</scope>
    <source>
        <strain evidence="11 12">KX18D6</strain>
    </source>
</reference>
<protein>
    <recommendedName>
        <fullName evidence="10">Purine nucleoside phosphorylase</fullName>
    </recommendedName>
</protein>
<dbReference type="PANTHER" id="PTHR30616:SF2">
    <property type="entry name" value="PURINE NUCLEOSIDE PHOSPHORYLASE LACC1"/>
    <property type="match status" value="1"/>
</dbReference>
<comment type="catalytic activity">
    <reaction evidence="7">
        <text>adenosine + H2O + H(+) = inosine + NH4(+)</text>
        <dbReference type="Rhea" id="RHEA:24408"/>
        <dbReference type="ChEBI" id="CHEBI:15377"/>
        <dbReference type="ChEBI" id="CHEBI:15378"/>
        <dbReference type="ChEBI" id="CHEBI:16335"/>
        <dbReference type="ChEBI" id="CHEBI:17596"/>
        <dbReference type="ChEBI" id="CHEBI:28938"/>
        <dbReference type="EC" id="3.5.4.4"/>
    </reaction>
    <physiologicalReaction direction="left-to-right" evidence="7">
        <dbReference type="Rhea" id="RHEA:24409"/>
    </physiologicalReaction>
</comment>
<dbReference type="NCBIfam" id="TIGR00726">
    <property type="entry name" value="peptidoglycan editing factor PgeF"/>
    <property type="match status" value="1"/>
</dbReference>
<dbReference type="RefSeq" id="WP_139755817.1">
    <property type="nucleotide sequence ID" value="NZ_CP039852.1"/>
</dbReference>
<keyword evidence="4" id="KW-0479">Metal-binding</keyword>
<evidence type="ECO:0000256" key="5">
    <source>
        <dbReference type="ARBA" id="ARBA00022801"/>
    </source>
</evidence>
<gene>
    <name evidence="11" type="primary">pgeF</name>
    <name evidence="11" type="ORF">FBQ74_05995</name>
</gene>
<dbReference type="InterPro" id="IPR038371">
    <property type="entry name" value="Cu_polyphenol_OxRdtase_sf"/>
</dbReference>
<evidence type="ECO:0000256" key="8">
    <source>
        <dbReference type="ARBA" id="ARBA00048968"/>
    </source>
</evidence>
<evidence type="ECO:0000256" key="3">
    <source>
        <dbReference type="ARBA" id="ARBA00022679"/>
    </source>
</evidence>
<evidence type="ECO:0000313" key="11">
    <source>
        <dbReference type="EMBL" id="QCZ93070.1"/>
    </source>
</evidence>
<keyword evidence="5" id="KW-0378">Hydrolase</keyword>
<dbReference type="SUPFAM" id="SSF64438">
    <property type="entry name" value="CNF1/YfiH-like putative cysteine hydrolases"/>
    <property type="match status" value="1"/>
</dbReference>
<dbReference type="AlphaFoldDB" id="A0A5B7YC25"/>
<dbReference type="InterPro" id="IPR003730">
    <property type="entry name" value="Cu_polyphenol_OxRdtase"/>
</dbReference>
<comment type="catalytic activity">
    <reaction evidence="9">
        <text>S-methyl-5'-thioadenosine + phosphate = 5-(methylsulfanyl)-alpha-D-ribose 1-phosphate + adenine</text>
        <dbReference type="Rhea" id="RHEA:11852"/>
        <dbReference type="ChEBI" id="CHEBI:16708"/>
        <dbReference type="ChEBI" id="CHEBI:17509"/>
        <dbReference type="ChEBI" id="CHEBI:43474"/>
        <dbReference type="ChEBI" id="CHEBI:58533"/>
        <dbReference type="EC" id="2.4.2.28"/>
    </reaction>
    <physiologicalReaction direction="left-to-right" evidence="9">
        <dbReference type="Rhea" id="RHEA:11853"/>
    </physiologicalReaction>
</comment>
<dbReference type="Proteomes" id="UP000304912">
    <property type="component" value="Chromosome"/>
</dbReference>
<dbReference type="Gene3D" id="3.60.140.10">
    <property type="entry name" value="CNF1/YfiH-like putative cysteine hydrolases"/>
    <property type="match status" value="1"/>
</dbReference>
<evidence type="ECO:0000256" key="1">
    <source>
        <dbReference type="ARBA" id="ARBA00000553"/>
    </source>
</evidence>
<dbReference type="EMBL" id="CP039852">
    <property type="protein sequence ID" value="QCZ93070.1"/>
    <property type="molecule type" value="Genomic_DNA"/>
</dbReference>
<organism evidence="11 12">
    <name type="scientific">Salinimonas iocasae</name>
    <dbReference type="NCBI Taxonomy" id="2572577"/>
    <lineage>
        <taxon>Bacteria</taxon>
        <taxon>Pseudomonadati</taxon>
        <taxon>Pseudomonadota</taxon>
        <taxon>Gammaproteobacteria</taxon>
        <taxon>Alteromonadales</taxon>
        <taxon>Alteromonadaceae</taxon>
        <taxon>Alteromonas/Salinimonas group</taxon>
        <taxon>Salinimonas</taxon>
    </lineage>
</organism>
<name>A0A5B7YC25_9ALTE</name>
<evidence type="ECO:0000256" key="6">
    <source>
        <dbReference type="ARBA" id="ARBA00022833"/>
    </source>
</evidence>
<accession>A0A5B7YC25</accession>
<comment type="catalytic activity">
    <reaction evidence="1">
        <text>inosine + phosphate = alpha-D-ribose 1-phosphate + hypoxanthine</text>
        <dbReference type="Rhea" id="RHEA:27646"/>
        <dbReference type="ChEBI" id="CHEBI:17368"/>
        <dbReference type="ChEBI" id="CHEBI:17596"/>
        <dbReference type="ChEBI" id="CHEBI:43474"/>
        <dbReference type="ChEBI" id="CHEBI:57720"/>
        <dbReference type="EC" id="2.4.2.1"/>
    </reaction>
    <physiologicalReaction direction="left-to-right" evidence="1">
        <dbReference type="Rhea" id="RHEA:27647"/>
    </physiologicalReaction>
</comment>
<evidence type="ECO:0000256" key="2">
    <source>
        <dbReference type="ARBA" id="ARBA00007353"/>
    </source>
</evidence>
<dbReference type="Pfam" id="PF02578">
    <property type="entry name" value="Cu-oxidase_4"/>
    <property type="match status" value="1"/>
</dbReference>
<comment type="catalytic activity">
    <reaction evidence="8">
        <text>adenosine + phosphate = alpha-D-ribose 1-phosphate + adenine</text>
        <dbReference type="Rhea" id="RHEA:27642"/>
        <dbReference type="ChEBI" id="CHEBI:16335"/>
        <dbReference type="ChEBI" id="CHEBI:16708"/>
        <dbReference type="ChEBI" id="CHEBI:43474"/>
        <dbReference type="ChEBI" id="CHEBI:57720"/>
        <dbReference type="EC" id="2.4.2.1"/>
    </reaction>
    <physiologicalReaction direction="left-to-right" evidence="8">
        <dbReference type="Rhea" id="RHEA:27643"/>
    </physiologicalReaction>
</comment>
<dbReference type="OrthoDB" id="4279at2"/>
<evidence type="ECO:0000256" key="9">
    <source>
        <dbReference type="ARBA" id="ARBA00049893"/>
    </source>
</evidence>
<keyword evidence="3" id="KW-0808">Transferase</keyword>
<dbReference type="CDD" id="cd16833">
    <property type="entry name" value="YfiH"/>
    <property type="match status" value="1"/>
</dbReference>
<dbReference type="KEGG" id="salk:FBQ74_05995"/>
<comment type="similarity">
    <text evidence="2 10">Belongs to the purine nucleoside phosphorylase YfiH/LACC1 family.</text>
</comment>
<evidence type="ECO:0000256" key="4">
    <source>
        <dbReference type="ARBA" id="ARBA00022723"/>
    </source>
</evidence>
<evidence type="ECO:0000256" key="10">
    <source>
        <dbReference type="RuleBase" id="RU361274"/>
    </source>
</evidence>
<dbReference type="GO" id="GO:0016787">
    <property type="term" value="F:hydrolase activity"/>
    <property type="evidence" value="ECO:0007669"/>
    <property type="project" value="UniProtKB-KW"/>
</dbReference>
<dbReference type="InterPro" id="IPR011324">
    <property type="entry name" value="Cytotoxic_necrot_fac-like_cat"/>
</dbReference>
<dbReference type="GO" id="GO:0005507">
    <property type="term" value="F:copper ion binding"/>
    <property type="evidence" value="ECO:0007669"/>
    <property type="project" value="TreeGrafter"/>
</dbReference>